<dbReference type="Gene3D" id="3.20.20.70">
    <property type="entry name" value="Aldolase class I"/>
    <property type="match status" value="1"/>
</dbReference>
<dbReference type="GO" id="GO:0009098">
    <property type="term" value="P:L-leucine biosynthetic process"/>
    <property type="evidence" value="ECO:0007669"/>
    <property type="project" value="TreeGrafter"/>
</dbReference>
<name>A0A223RTA6_9ACTN</name>
<dbReference type="InterPro" id="IPR050073">
    <property type="entry name" value="2-IPM_HCS-like"/>
</dbReference>
<dbReference type="SUPFAM" id="SSF51569">
    <property type="entry name" value="Aldolase"/>
    <property type="match status" value="1"/>
</dbReference>
<accession>A0A223RTA6</accession>
<dbReference type="RefSeq" id="WP_084134175.1">
    <property type="nucleotide sequence ID" value="NZ_CP022752.1"/>
</dbReference>
<evidence type="ECO:0000313" key="3">
    <source>
        <dbReference type="EMBL" id="ASU79108.1"/>
    </source>
</evidence>
<dbReference type="Proteomes" id="UP000215043">
    <property type="component" value="Chromosome"/>
</dbReference>
<dbReference type="Pfam" id="PF00682">
    <property type="entry name" value="HMGL-like"/>
    <property type="match status" value="1"/>
</dbReference>
<dbReference type="PANTHER" id="PTHR10277:SF9">
    <property type="entry name" value="2-ISOPROPYLMALATE SYNTHASE 1, CHLOROPLASTIC-RELATED"/>
    <property type="match status" value="1"/>
</dbReference>
<evidence type="ECO:0000259" key="2">
    <source>
        <dbReference type="PROSITE" id="PS50991"/>
    </source>
</evidence>
<dbReference type="EMBL" id="CP022752">
    <property type="protein sequence ID" value="ASU79108.1"/>
    <property type="molecule type" value="Genomic_DNA"/>
</dbReference>
<dbReference type="AlphaFoldDB" id="A0A223RTA6"/>
<proteinExistence type="predicted"/>
<dbReference type="KEGG" id="aey:CDG81_13340"/>
<reference evidence="3 4" key="1">
    <citation type="submission" date="2017-08" db="EMBL/GenBank/DDBJ databases">
        <title>The complete genome sequence of moderately halophilic actinomycete Actinopolyspora erythraea YIM 90600, the producer of novel erythromycin, novel actinopolysporins A-C and tubercidin.</title>
        <authorList>
            <person name="Yin M."/>
            <person name="Tang S."/>
        </authorList>
    </citation>
    <scope>NUCLEOTIDE SEQUENCE [LARGE SCALE GENOMIC DNA]</scope>
    <source>
        <strain evidence="3 4">YIM 90600</strain>
    </source>
</reference>
<evidence type="ECO:0000313" key="4">
    <source>
        <dbReference type="Proteomes" id="UP000215043"/>
    </source>
</evidence>
<organism evidence="3 4">
    <name type="scientific">Actinopolyspora erythraea</name>
    <dbReference type="NCBI Taxonomy" id="414996"/>
    <lineage>
        <taxon>Bacteria</taxon>
        <taxon>Bacillati</taxon>
        <taxon>Actinomycetota</taxon>
        <taxon>Actinomycetes</taxon>
        <taxon>Actinopolysporales</taxon>
        <taxon>Actinopolysporaceae</taxon>
        <taxon>Actinopolyspora</taxon>
    </lineage>
</organism>
<dbReference type="GO" id="GO:0003852">
    <property type="term" value="F:2-isopropylmalate synthase activity"/>
    <property type="evidence" value="ECO:0007669"/>
    <property type="project" value="TreeGrafter"/>
</dbReference>
<dbReference type="InterPro" id="IPR000891">
    <property type="entry name" value="PYR_CT"/>
</dbReference>
<gene>
    <name evidence="3" type="ORF">CDG81_13340</name>
</gene>
<sequence>MYTISDQLIKTEKIELLDCTLRDGSYSVDFQFEEKFVVDLLGRINETPICKVEIGHGFGVEAEKSGIKPCNIDHYKWCEIASSVLANKSWGMFAQPEFTQLDTVAKLCDRGMSFVRVGMEPDRVPENLEYIQRATDVCEQVYLNLMKSSATPVNELLSLLDGVSPSIAGLYIVDSYGAMLPRDVHEYVNAVRKHFSKIGFHGHNNLGMANVNSIAAIEAGATIVDGTLNGIGRGAGNAEIESLAGLLTVLDTDRFDYKKLAKLAELCRVNMAAIPEDREMQVLGSVIGIHSGYFSLVEELSAEYDTDPARLMEVAVALAAQSPSKADMRAAARQIADCSEMQSNSHSGQPTLGGTR</sequence>
<dbReference type="PROSITE" id="PS50991">
    <property type="entry name" value="PYR_CT"/>
    <property type="match status" value="1"/>
</dbReference>
<dbReference type="OrthoDB" id="9803573at2"/>
<dbReference type="PANTHER" id="PTHR10277">
    <property type="entry name" value="HOMOCITRATE SYNTHASE-RELATED"/>
    <property type="match status" value="1"/>
</dbReference>
<dbReference type="InterPro" id="IPR013785">
    <property type="entry name" value="Aldolase_TIM"/>
</dbReference>
<feature type="domain" description="Pyruvate carboxyltransferase" evidence="2">
    <location>
        <begin position="14"/>
        <end position="261"/>
    </location>
</feature>
<evidence type="ECO:0000256" key="1">
    <source>
        <dbReference type="ARBA" id="ARBA00023211"/>
    </source>
</evidence>
<protein>
    <recommendedName>
        <fullName evidence="2">Pyruvate carboxyltransferase domain-containing protein</fullName>
    </recommendedName>
</protein>
<keyword evidence="1" id="KW-0464">Manganese</keyword>